<dbReference type="InterPro" id="IPR001173">
    <property type="entry name" value="Glyco_trans_2-like"/>
</dbReference>
<sequence>MSTRVVAVVVTWNRRDLLVEALDALRKQSAPVSALVVVDNASTDETPATLRTYDDLDVVTLAENTGGAGGFAAGIERALDAHAPDLIWLMDDDTVATPTASERLLDVYASADPTPVVLASRVVWTDGRDHPMNTPRRKPRASADEVRRAAAVDAIPVRSASFVSIMCDADTVRERGLPIADYFLWNDDFEYSTRLLRGRTGLYCPDSVVVHKTKAFGSTDADPGSRFYYEVRNKTWLFTRSRGLAPLEKAVYGGSTARRWIRTIAASSDRRTLWRGLGRGLRDGIRSGPRSNEVVLRNVRTTDGSNGNDRLPPTDGDFPTS</sequence>
<dbReference type="Gene3D" id="3.90.550.10">
    <property type="entry name" value="Spore Coat Polysaccharide Biosynthesis Protein SpsA, Chain A"/>
    <property type="match status" value="1"/>
</dbReference>
<evidence type="ECO:0000256" key="3">
    <source>
        <dbReference type="ARBA" id="ARBA00022676"/>
    </source>
</evidence>
<keyword evidence="8" id="KW-1185">Reference proteome</keyword>
<dbReference type="PANTHER" id="PTHR43179">
    <property type="entry name" value="RHAMNOSYLTRANSFERASE WBBL"/>
    <property type="match status" value="1"/>
</dbReference>
<name>A0AA46TES7_9ACTN</name>
<dbReference type="KEGG" id="sgrg:L0C25_15925"/>
<keyword evidence="4 7" id="KW-0808">Transferase</keyword>
<dbReference type="Pfam" id="PF00535">
    <property type="entry name" value="Glycos_transf_2"/>
    <property type="match status" value="1"/>
</dbReference>
<dbReference type="GO" id="GO:0016757">
    <property type="term" value="F:glycosyltransferase activity"/>
    <property type="evidence" value="ECO:0007669"/>
    <property type="project" value="UniProtKB-KW"/>
</dbReference>
<organism evidence="7 8">
    <name type="scientific">Solicola gregarius</name>
    <dbReference type="NCBI Taxonomy" id="2908642"/>
    <lineage>
        <taxon>Bacteria</taxon>
        <taxon>Bacillati</taxon>
        <taxon>Actinomycetota</taxon>
        <taxon>Actinomycetes</taxon>
        <taxon>Propionibacteriales</taxon>
        <taxon>Nocardioidaceae</taxon>
        <taxon>Solicola</taxon>
    </lineage>
</organism>
<protein>
    <submittedName>
        <fullName evidence="7">Glycosyltransferase</fullName>
        <ecNumber evidence="7">2.4.-.-</ecNumber>
    </submittedName>
</protein>
<dbReference type="Proteomes" id="UP001164390">
    <property type="component" value="Chromosome"/>
</dbReference>
<comment type="similarity">
    <text evidence="2">Belongs to the glycosyltransferase 2 family.</text>
</comment>
<comment type="pathway">
    <text evidence="1">Cell wall biogenesis; cell wall polysaccharide biosynthesis.</text>
</comment>
<reference evidence="7" key="1">
    <citation type="submission" date="2022-01" db="EMBL/GenBank/DDBJ databases">
        <title>Nocardioidaceae gen. sp. A5X3R13.</title>
        <authorList>
            <person name="Lopez Marin M.A."/>
            <person name="Uhlik O."/>
        </authorList>
    </citation>
    <scope>NUCLEOTIDE SEQUENCE</scope>
    <source>
        <strain evidence="7">A5X3R13</strain>
    </source>
</reference>
<dbReference type="PANTHER" id="PTHR43179:SF12">
    <property type="entry name" value="GALACTOFURANOSYLTRANSFERASE GLFT2"/>
    <property type="match status" value="1"/>
</dbReference>
<proteinExistence type="inferred from homology"/>
<evidence type="ECO:0000256" key="1">
    <source>
        <dbReference type="ARBA" id="ARBA00004776"/>
    </source>
</evidence>
<feature type="region of interest" description="Disordered" evidence="5">
    <location>
        <begin position="300"/>
        <end position="321"/>
    </location>
</feature>
<gene>
    <name evidence="7" type="ORF">L0C25_15925</name>
</gene>
<evidence type="ECO:0000313" key="8">
    <source>
        <dbReference type="Proteomes" id="UP001164390"/>
    </source>
</evidence>
<dbReference type="EMBL" id="CP094970">
    <property type="protein sequence ID" value="UYM04027.1"/>
    <property type="molecule type" value="Genomic_DNA"/>
</dbReference>
<evidence type="ECO:0000256" key="5">
    <source>
        <dbReference type="SAM" id="MobiDB-lite"/>
    </source>
</evidence>
<evidence type="ECO:0000256" key="4">
    <source>
        <dbReference type="ARBA" id="ARBA00022679"/>
    </source>
</evidence>
<dbReference type="RefSeq" id="WP_271632669.1">
    <property type="nucleotide sequence ID" value="NZ_CP094970.1"/>
</dbReference>
<dbReference type="SUPFAM" id="SSF53448">
    <property type="entry name" value="Nucleotide-diphospho-sugar transferases"/>
    <property type="match status" value="1"/>
</dbReference>
<dbReference type="EC" id="2.4.-.-" evidence="7"/>
<feature type="domain" description="Glycosyltransferase 2-like" evidence="6">
    <location>
        <begin position="8"/>
        <end position="136"/>
    </location>
</feature>
<dbReference type="AlphaFoldDB" id="A0AA46TES7"/>
<keyword evidence="3 7" id="KW-0328">Glycosyltransferase</keyword>
<accession>A0AA46TES7</accession>
<evidence type="ECO:0000256" key="2">
    <source>
        <dbReference type="ARBA" id="ARBA00006739"/>
    </source>
</evidence>
<evidence type="ECO:0000259" key="6">
    <source>
        <dbReference type="Pfam" id="PF00535"/>
    </source>
</evidence>
<dbReference type="InterPro" id="IPR029044">
    <property type="entry name" value="Nucleotide-diphossugar_trans"/>
</dbReference>
<evidence type="ECO:0000313" key="7">
    <source>
        <dbReference type="EMBL" id="UYM04027.1"/>
    </source>
</evidence>